<feature type="domain" description="N-acetyltransferase" evidence="1">
    <location>
        <begin position="52"/>
        <end position="225"/>
    </location>
</feature>
<gene>
    <name evidence="2" type="ORF">H6G43_11035</name>
</gene>
<evidence type="ECO:0000313" key="3">
    <source>
        <dbReference type="Proteomes" id="UP000660270"/>
    </source>
</evidence>
<accession>A0ABR8IT79</accession>
<evidence type="ECO:0000313" key="2">
    <source>
        <dbReference type="EMBL" id="MBD2685744.1"/>
    </source>
</evidence>
<organism evidence="2 3">
    <name type="scientific">Aphanizomenon flos-aquae FACHB-1249</name>
    <dbReference type="NCBI Taxonomy" id="2692889"/>
    <lineage>
        <taxon>Bacteria</taxon>
        <taxon>Bacillati</taxon>
        <taxon>Cyanobacteriota</taxon>
        <taxon>Cyanophyceae</taxon>
        <taxon>Nostocales</taxon>
        <taxon>Aphanizomenonaceae</taxon>
        <taxon>Aphanizomenon</taxon>
    </lineage>
</organism>
<dbReference type="PANTHER" id="PTHR47443:SF3">
    <property type="entry name" value="GCN5-RELATED N-ACETYLTRANSFERASE 4, CHLOROPLASTIC"/>
    <property type="match status" value="1"/>
</dbReference>
<evidence type="ECO:0000259" key="1">
    <source>
        <dbReference type="PROSITE" id="PS51186"/>
    </source>
</evidence>
<dbReference type="InterPro" id="IPR016181">
    <property type="entry name" value="Acyl_CoA_acyltransferase"/>
</dbReference>
<reference evidence="2 3" key="1">
    <citation type="journal article" date="2020" name="ISME J.">
        <title>Comparative genomics reveals insights into cyanobacterial evolution and habitat adaptation.</title>
        <authorList>
            <person name="Chen M.Y."/>
            <person name="Teng W.K."/>
            <person name="Zhao L."/>
            <person name="Hu C.X."/>
            <person name="Zhou Y.K."/>
            <person name="Han B.P."/>
            <person name="Song L.R."/>
            <person name="Shu W.S."/>
        </authorList>
    </citation>
    <scope>NUCLEOTIDE SEQUENCE [LARGE SCALE GENOMIC DNA]</scope>
    <source>
        <strain evidence="2 3">FACHB-1249</strain>
    </source>
</reference>
<sequence length="225" mass="26078">MVIKKSQIPTFNHLLPPINQINPRLALKSWFFSPIQPQARPETGTLPIIGQLQIRRATSDDLINIAQIVAESFHSQEGLWGWAFPLFRMGIYEDLRHRLLFPMSRHICLVAVDTATEDQKIMGTIEIGIRLIDSWTSANSAFPYLSNLAIHPSYRRLGVGSSLLIHCEQISLEWGFQDLYLHVLENNHHACQLYFKLAYQVHKIESPWDLLFFSRSRRILLHKRI</sequence>
<comment type="caution">
    <text evidence="2">The sequence shown here is derived from an EMBL/GenBank/DDBJ whole genome shotgun (WGS) entry which is preliminary data.</text>
</comment>
<dbReference type="Pfam" id="PF00583">
    <property type="entry name" value="Acetyltransf_1"/>
    <property type="match status" value="1"/>
</dbReference>
<dbReference type="Gene3D" id="3.40.630.30">
    <property type="match status" value="1"/>
</dbReference>
<proteinExistence type="predicted"/>
<name>A0ABR8IT79_APHFL</name>
<dbReference type="InterPro" id="IPR000182">
    <property type="entry name" value="GNAT_dom"/>
</dbReference>
<dbReference type="PROSITE" id="PS51186">
    <property type="entry name" value="GNAT"/>
    <property type="match status" value="1"/>
</dbReference>
<keyword evidence="3" id="KW-1185">Reference proteome</keyword>
<protein>
    <submittedName>
        <fullName evidence="2">GNAT family N-acetyltransferase</fullName>
    </submittedName>
</protein>
<dbReference type="EMBL" id="JACJTM010000021">
    <property type="protein sequence ID" value="MBD2685744.1"/>
    <property type="molecule type" value="Genomic_DNA"/>
</dbReference>
<dbReference type="Proteomes" id="UP000660270">
    <property type="component" value="Unassembled WGS sequence"/>
</dbReference>
<dbReference type="CDD" id="cd04301">
    <property type="entry name" value="NAT_SF"/>
    <property type="match status" value="1"/>
</dbReference>
<dbReference type="SUPFAM" id="SSF55729">
    <property type="entry name" value="Acyl-CoA N-acyltransferases (Nat)"/>
    <property type="match status" value="1"/>
</dbReference>
<dbReference type="PANTHER" id="PTHR47443">
    <property type="entry name" value="ACYL-COA N-ACYLTRANSFERASES (NAT) SUPERFAMILY PROTEIN"/>
    <property type="match status" value="1"/>
</dbReference>